<dbReference type="Gene3D" id="3.30.950.30">
    <property type="entry name" value="Schlafen, AAA domain"/>
    <property type="match status" value="1"/>
</dbReference>
<evidence type="ECO:0000313" key="3">
    <source>
        <dbReference type="Proteomes" id="UP000266389"/>
    </source>
</evidence>
<dbReference type="Pfam" id="PF04326">
    <property type="entry name" value="SLFN_AlbA_2"/>
    <property type="match status" value="1"/>
</dbReference>
<sequence>MQEALELLRLIETGEDARTEFKRLIHSPEKIAKSICAFANTSGGVILIGVDDDKRIVGIESEKETLEILHEATTRYISPSVTFETEVLEYKGRDILAVIIEASAHKPHYHLSESRDPKSLKKIQERKVYLRQGSQNVAATREMIQLMHAEKHPIRISYTDNERTLLRYLSVYHRITLHEYSKLVNISNRRAARILISLVRAGVICLHTEGQHSYYTLSLTPP</sequence>
<keyword evidence="2" id="KW-0067">ATP-binding</keyword>
<name>A0A395M286_9BACT</name>
<accession>A0A395M286</accession>
<keyword evidence="2" id="KW-0547">Nucleotide-binding</keyword>
<evidence type="ECO:0000259" key="1">
    <source>
        <dbReference type="Pfam" id="PF04326"/>
    </source>
</evidence>
<feature type="domain" description="Schlafen AlbA-2" evidence="1">
    <location>
        <begin position="15"/>
        <end position="139"/>
    </location>
</feature>
<dbReference type="InterPro" id="IPR038461">
    <property type="entry name" value="Schlafen_AlbA_2_dom_sf"/>
</dbReference>
<dbReference type="Proteomes" id="UP000266389">
    <property type="component" value="Unassembled WGS sequence"/>
</dbReference>
<dbReference type="PANTHER" id="PTHR30595">
    <property type="entry name" value="GLPR-RELATED TRANSCRIPTIONAL REPRESSOR"/>
    <property type="match status" value="1"/>
</dbReference>
<evidence type="ECO:0000313" key="2">
    <source>
        <dbReference type="EMBL" id="RFM24781.1"/>
    </source>
</evidence>
<dbReference type="InterPro" id="IPR007421">
    <property type="entry name" value="Schlafen_AlbA_2_dom"/>
</dbReference>
<dbReference type="PANTHER" id="PTHR30595:SF6">
    <property type="entry name" value="SCHLAFEN ALBA-2 DOMAIN-CONTAINING PROTEIN"/>
    <property type="match status" value="1"/>
</dbReference>
<protein>
    <submittedName>
        <fullName evidence="2">ATP-binding protein</fullName>
    </submittedName>
</protein>
<dbReference type="AlphaFoldDB" id="A0A395M286"/>
<organism evidence="2 3">
    <name type="scientific">Candidatus Thermochlorobacter aerophilus</name>
    <dbReference type="NCBI Taxonomy" id="1868324"/>
    <lineage>
        <taxon>Bacteria</taxon>
        <taxon>Pseudomonadati</taxon>
        <taxon>Chlorobiota</taxon>
        <taxon>Chlorobiia</taxon>
        <taxon>Chlorobiales</taxon>
        <taxon>Candidatus Thermochlorobacteriaceae</taxon>
        <taxon>Candidatus Thermochlorobacter</taxon>
    </lineage>
</organism>
<comment type="caution">
    <text evidence="2">The sequence shown here is derived from an EMBL/GenBank/DDBJ whole genome shotgun (WGS) entry which is preliminary data.</text>
</comment>
<dbReference type="EMBL" id="PHFL01000026">
    <property type="protein sequence ID" value="RFM24781.1"/>
    <property type="molecule type" value="Genomic_DNA"/>
</dbReference>
<gene>
    <name evidence="2" type="ORF">D0433_03985</name>
</gene>
<dbReference type="GO" id="GO:0005524">
    <property type="term" value="F:ATP binding"/>
    <property type="evidence" value="ECO:0007669"/>
    <property type="project" value="UniProtKB-KW"/>
</dbReference>
<proteinExistence type="predicted"/>
<reference evidence="2 3" key="1">
    <citation type="journal article" date="2011" name="ISME J.">
        <title>Community ecology of hot spring cyanobacterial mats: predominant populations and their functional potential.</title>
        <authorList>
            <person name="Klatt C.G."/>
            <person name="Wood J.M."/>
            <person name="Rusch D.B."/>
            <person name="Bateson M.M."/>
            <person name="Hamamura N."/>
            <person name="Heidelberg J.F."/>
            <person name="Grossman A.R."/>
            <person name="Bhaya D."/>
            <person name="Cohan F.M."/>
            <person name="Kuhl M."/>
            <person name="Bryant D.A."/>
            <person name="Ward D.M."/>
        </authorList>
    </citation>
    <scope>NUCLEOTIDE SEQUENCE [LARGE SCALE GENOMIC DNA]</scope>
    <source>
        <strain evidence="2">OS</strain>
    </source>
</reference>